<dbReference type="PANTHER" id="PTHR28588:SF1">
    <property type="entry name" value="HAUS AUGMIN-LIKE COMPLEX SUBUNIT 5"/>
    <property type="match status" value="1"/>
</dbReference>
<evidence type="ECO:0000256" key="2">
    <source>
        <dbReference type="SAM" id="MobiDB-lite"/>
    </source>
</evidence>
<dbReference type="AlphaFoldDB" id="A0A0H5R7M6"/>
<feature type="coiled-coil region" evidence="1">
    <location>
        <begin position="329"/>
        <end position="384"/>
    </location>
</feature>
<feature type="region of interest" description="Disordered" evidence="2">
    <location>
        <begin position="98"/>
        <end position="122"/>
    </location>
</feature>
<reference evidence="3" key="1">
    <citation type="submission" date="2015-04" db="EMBL/GenBank/DDBJ databases">
        <title>The genome sequence of the plant pathogenic Rhizarian Plasmodiophora brassicae reveals insights in its biotrophic life cycle and the origin of chitin synthesis.</title>
        <authorList>
            <person name="Schwelm A."/>
            <person name="Fogelqvist J."/>
            <person name="Knaust A."/>
            <person name="Julke S."/>
            <person name="Lilja T."/>
            <person name="Dhandapani V."/>
            <person name="Bonilla-Rosso G."/>
            <person name="Karlsson M."/>
            <person name="Shevchenko A."/>
            <person name="Choi S.R."/>
            <person name="Kim H.G."/>
            <person name="Park J.Y."/>
            <person name="Lim Y.P."/>
            <person name="Ludwig-Muller J."/>
            <person name="Dixelius C."/>
        </authorList>
    </citation>
    <scope>NUCLEOTIDE SEQUENCE</scope>
    <source>
        <tissue evidence="3">Potato root galls</tissue>
    </source>
</reference>
<dbReference type="GO" id="GO:0007098">
    <property type="term" value="P:centrosome cycle"/>
    <property type="evidence" value="ECO:0007669"/>
    <property type="project" value="TreeGrafter"/>
</dbReference>
<keyword evidence="1" id="KW-0175">Coiled coil</keyword>
<dbReference type="GO" id="GO:0051225">
    <property type="term" value="P:spindle assembly"/>
    <property type="evidence" value="ECO:0007669"/>
    <property type="project" value="InterPro"/>
</dbReference>
<proteinExistence type="predicted"/>
<feature type="non-terminal residue" evidence="3">
    <location>
        <position position="1"/>
    </location>
</feature>
<dbReference type="EMBL" id="HACM01009728">
    <property type="protein sequence ID" value="CRZ10170.1"/>
    <property type="molecule type" value="Transcribed_RNA"/>
</dbReference>
<dbReference type="GO" id="GO:0070652">
    <property type="term" value="C:HAUS complex"/>
    <property type="evidence" value="ECO:0007669"/>
    <property type="project" value="InterPro"/>
</dbReference>
<feature type="compositionally biased region" description="Basic and acidic residues" evidence="2">
    <location>
        <begin position="111"/>
        <end position="122"/>
    </location>
</feature>
<dbReference type="PANTHER" id="PTHR28588">
    <property type="entry name" value="HAUS AUGMIN-LIKE COMPLEX SUBUNIT 5"/>
    <property type="match status" value="1"/>
</dbReference>
<protein>
    <submittedName>
        <fullName evidence="3">Uncharacterized protein</fullName>
    </submittedName>
</protein>
<dbReference type="GO" id="GO:0005813">
    <property type="term" value="C:centrosome"/>
    <property type="evidence" value="ECO:0007669"/>
    <property type="project" value="TreeGrafter"/>
</dbReference>
<evidence type="ECO:0000313" key="3">
    <source>
        <dbReference type="EMBL" id="CRZ10170.1"/>
    </source>
</evidence>
<evidence type="ECO:0000256" key="1">
    <source>
        <dbReference type="SAM" id="Coils"/>
    </source>
</evidence>
<dbReference type="Pfam" id="PF14817">
    <property type="entry name" value="HAUS5"/>
    <property type="match status" value="1"/>
</dbReference>
<accession>A0A0H5R7M6</accession>
<name>A0A0H5R7M6_9EUKA</name>
<dbReference type="InterPro" id="IPR029131">
    <property type="entry name" value="HAUS5"/>
</dbReference>
<sequence>ISNPGARRVQVMADPDLVGDIRVWCQGIGCPVPSDDVIRSLVRGHAATFFRLLTQHVLPVQQAAHIRATIALHSPEAPSAVDSDRDLRAELEAKKDRQEFLNRSHSATQQEIHHQNETQRNMEEKVRNLSISTIALNRACENNDANRVRVLSGFHEGIVKLEDQQSDHISSTSMARMDQYGRLRVCGPVVQALESIQAQLASNLPSSLNCEYCPGDDIPINGALAQELIDLTTEHIRLATQEKVGNIASETPGEPLAKQPTLQQLMEQSRAAHLHRFSNMLSSLNQAYDLEGELNPDIPEPIRRHARARARLDCVREHTQRIELELVVAQRDQERLTEFSDTISALEQEKTEMHCLLMQAIKANRDSRNEIVQVQRQCQTATQTQIITRLDLLTQRIGQLRRYFYREVASLLAIIESSDWPDSEAQYQSWQAVADQLGLGGHRSVDPLSITFGVKSKYESLCSGRLSNLIDETLLQRIKMTQIPNMKDLSERCEQHRQVSQALNDEFDSIFGALSRAEQLADRYPSLITDWWDQPAQYAVPEEERSGLNINEWISRRRKLLSQLRQKQGSL</sequence>
<organism evidence="3">
    <name type="scientific">Spongospora subterranea</name>
    <dbReference type="NCBI Taxonomy" id="70186"/>
    <lineage>
        <taxon>Eukaryota</taxon>
        <taxon>Sar</taxon>
        <taxon>Rhizaria</taxon>
        <taxon>Endomyxa</taxon>
        <taxon>Phytomyxea</taxon>
        <taxon>Plasmodiophorida</taxon>
        <taxon>Plasmodiophoridae</taxon>
        <taxon>Spongospora</taxon>
    </lineage>
</organism>